<dbReference type="InterPro" id="IPR000801">
    <property type="entry name" value="Esterase-like"/>
</dbReference>
<dbReference type="Pfam" id="PF00756">
    <property type="entry name" value="Esterase"/>
    <property type="match status" value="1"/>
</dbReference>
<organism evidence="1 2">
    <name type="scientific">Calidithermus roseus</name>
    <dbReference type="NCBI Taxonomy" id="1644118"/>
    <lineage>
        <taxon>Bacteria</taxon>
        <taxon>Thermotogati</taxon>
        <taxon>Deinococcota</taxon>
        <taxon>Deinococci</taxon>
        <taxon>Thermales</taxon>
        <taxon>Thermaceae</taxon>
        <taxon>Calidithermus</taxon>
    </lineage>
</organism>
<dbReference type="SUPFAM" id="SSF53474">
    <property type="entry name" value="alpha/beta-Hydrolases"/>
    <property type="match status" value="1"/>
</dbReference>
<keyword evidence="2" id="KW-1185">Reference proteome</keyword>
<dbReference type="RefSeq" id="WP_119277633.1">
    <property type="nucleotide sequence ID" value="NZ_QWLA01000032.1"/>
</dbReference>
<dbReference type="PANTHER" id="PTHR48098">
    <property type="entry name" value="ENTEROCHELIN ESTERASE-RELATED"/>
    <property type="match status" value="1"/>
</dbReference>
<dbReference type="Proteomes" id="UP000265341">
    <property type="component" value="Unassembled WGS sequence"/>
</dbReference>
<sequence length="322" mass="37252">MVEVRSRFVTFHPPANARFLIGDFTDWDKRPIPISSPLTLEFPPHSYIEYAFLDEQGQPFPDPDNPHKAQNPWWSYPRAIELPGFRYEAPPRPSGEGKGVHRHRLESTVFGGTRRYYVYEPSQSPRATLYIQDGVAYYRTAQFADIAEALCEHGEIEPLRMVFIEPEDRRTEYWFNPKYEEFLLREIIPAVEGHYGKTEQKGLWGASLGGVVSAWLAWRNPQLFQVVGTQSACLTLEPGGNDSYTAPEWLTQQYAQAERLPLRFYCETGQIEWLLAPNRRFAAMLQDKGYPHAYTERPSGHNWMTWRQGLAPGLRYLFGMAR</sequence>
<dbReference type="Gene3D" id="3.40.50.1820">
    <property type="entry name" value="alpha/beta hydrolase"/>
    <property type="match status" value="1"/>
</dbReference>
<dbReference type="AlphaFoldDB" id="A0A399ERR9"/>
<proteinExistence type="predicted"/>
<dbReference type="SUPFAM" id="SSF81296">
    <property type="entry name" value="E set domains"/>
    <property type="match status" value="1"/>
</dbReference>
<protein>
    <submittedName>
        <fullName evidence="1">Putative esterase</fullName>
    </submittedName>
</protein>
<reference evidence="1 2" key="1">
    <citation type="submission" date="2018-08" db="EMBL/GenBank/DDBJ databases">
        <title>Meiothermus roseus NBRC 110900 genome sequencing project.</title>
        <authorList>
            <person name="Da Costa M.S."/>
            <person name="Albuquerque L."/>
            <person name="Raposo P."/>
            <person name="Froufe H.J.C."/>
            <person name="Barroso C.S."/>
            <person name="Egas C."/>
        </authorList>
    </citation>
    <scope>NUCLEOTIDE SEQUENCE [LARGE SCALE GENOMIC DNA]</scope>
    <source>
        <strain evidence="1 2">NBRC 110900</strain>
    </source>
</reference>
<name>A0A399ERR9_9DEIN</name>
<dbReference type="InterPro" id="IPR029058">
    <property type="entry name" value="AB_hydrolase_fold"/>
</dbReference>
<gene>
    <name evidence="1" type="ORF">Mrose_01854</name>
</gene>
<dbReference type="EMBL" id="QWLA01000032">
    <property type="protein sequence ID" value="RIH86196.1"/>
    <property type="molecule type" value="Genomic_DNA"/>
</dbReference>
<evidence type="ECO:0000313" key="2">
    <source>
        <dbReference type="Proteomes" id="UP000265341"/>
    </source>
</evidence>
<dbReference type="InterPro" id="IPR050583">
    <property type="entry name" value="Mycobacterial_A85_antigen"/>
</dbReference>
<evidence type="ECO:0000313" key="1">
    <source>
        <dbReference type="EMBL" id="RIH86196.1"/>
    </source>
</evidence>
<comment type="caution">
    <text evidence="1">The sequence shown here is derived from an EMBL/GenBank/DDBJ whole genome shotgun (WGS) entry which is preliminary data.</text>
</comment>
<dbReference type="PANTHER" id="PTHR48098:SF3">
    <property type="entry name" value="IRON(III) ENTEROBACTIN ESTERASE"/>
    <property type="match status" value="1"/>
</dbReference>
<dbReference type="OrthoDB" id="9775130at2"/>
<dbReference type="InterPro" id="IPR014756">
    <property type="entry name" value="Ig_E-set"/>
</dbReference>
<accession>A0A399ERR9</accession>